<protein>
    <submittedName>
        <fullName evidence="2">Uncharacterized protein</fullName>
    </submittedName>
</protein>
<evidence type="ECO:0000256" key="1">
    <source>
        <dbReference type="SAM" id="Phobius"/>
    </source>
</evidence>
<sequence>MLELVMVVGVTLLALPALWLGARGLTRRTGHYSSDVTADRVSLVLLVTSRALTWLLVLLLSVVVLVCAVGAWLRDLEMPSLVSVFFVLDLLLAVLVLLTFGRRDRRRPRRRATPAAR</sequence>
<keyword evidence="1" id="KW-1133">Transmembrane helix</keyword>
<feature type="transmembrane region" description="Helical" evidence="1">
    <location>
        <begin position="43"/>
        <end position="73"/>
    </location>
</feature>
<dbReference type="EMBL" id="PVTG01000002">
    <property type="protein sequence ID" value="PRY51221.1"/>
    <property type="molecule type" value="Genomic_DNA"/>
</dbReference>
<keyword evidence="3" id="KW-1185">Reference proteome</keyword>
<reference evidence="2 3" key="1">
    <citation type="submission" date="2018-03" db="EMBL/GenBank/DDBJ databases">
        <title>Genomic Encyclopedia of Archaeal and Bacterial Type Strains, Phase II (KMG-II): from individual species to whole genera.</title>
        <authorList>
            <person name="Goeker M."/>
        </authorList>
    </citation>
    <scope>NUCLEOTIDE SEQUENCE [LARGE SCALE GENOMIC DNA]</scope>
    <source>
        <strain evidence="2 3">DSM 45416</strain>
    </source>
</reference>
<feature type="transmembrane region" description="Helical" evidence="1">
    <location>
        <begin position="79"/>
        <end position="101"/>
    </location>
</feature>
<evidence type="ECO:0000313" key="3">
    <source>
        <dbReference type="Proteomes" id="UP000239210"/>
    </source>
</evidence>
<dbReference type="Proteomes" id="UP000239210">
    <property type="component" value="Unassembled WGS sequence"/>
</dbReference>
<comment type="caution">
    <text evidence="2">The sequence shown here is derived from an EMBL/GenBank/DDBJ whole genome shotgun (WGS) entry which is preliminary data.</text>
</comment>
<feature type="transmembrane region" description="Helical" evidence="1">
    <location>
        <begin position="6"/>
        <end position="22"/>
    </location>
</feature>
<name>A0A2T0TZY3_9ACTN</name>
<evidence type="ECO:0000313" key="2">
    <source>
        <dbReference type="EMBL" id="PRY51221.1"/>
    </source>
</evidence>
<gene>
    <name evidence="2" type="ORF">LY71_102286</name>
</gene>
<proteinExistence type="predicted"/>
<keyword evidence="1" id="KW-0812">Transmembrane</keyword>
<dbReference type="AlphaFoldDB" id="A0A2T0TZY3"/>
<keyword evidence="1" id="KW-0472">Membrane</keyword>
<accession>A0A2T0TZY3</accession>
<organism evidence="2 3">
    <name type="scientific">Geodermatophilus tzadiensis</name>
    <dbReference type="NCBI Taxonomy" id="1137988"/>
    <lineage>
        <taxon>Bacteria</taxon>
        <taxon>Bacillati</taxon>
        <taxon>Actinomycetota</taxon>
        <taxon>Actinomycetes</taxon>
        <taxon>Geodermatophilales</taxon>
        <taxon>Geodermatophilaceae</taxon>
        <taxon>Geodermatophilus</taxon>
    </lineage>
</organism>